<dbReference type="AlphaFoldDB" id="A0AAT9IG37"/>
<protein>
    <submittedName>
        <fullName evidence="2">Flagellar hook-basal body complex protein FliE</fullName>
    </submittedName>
</protein>
<dbReference type="GO" id="GO:0009288">
    <property type="term" value="C:bacterial-type flagellum"/>
    <property type="evidence" value="ECO:0007669"/>
    <property type="project" value="InterPro"/>
</dbReference>
<dbReference type="RefSeq" id="WP_367681036.1">
    <property type="nucleotide sequence ID" value="NZ_OZ060371.1"/>
</dbReference>
<dbReference type="GO" id="GO:0003774">
    <property type="term" value="F:cytoskeletal motor activity"/>
    <property type="evidence" value="ECO:0007669"/>
    <property type="project" value="InterPro"/>
</dbReference>
<dbReference type="GO" id="GO:0071973">
    <property type="term" value="P:bacterial-type flagellum-dependent cell motility"/>
    <property type="evidence" value="ECO:0007669"/>
    <property type="project" value="InterPro"/>
</dbReference>
<dbReference type="InterPro" id="IPR001624">
    <property type="entry name" value="FliE"/>
</dbReference>
<keyword evidence="2" id="KW-0282">Flagellum</keyword>
<proteinExistence type="predicted"/>
<dbReference type="EMBL" id="OZ060371">
    <property type="protein sequence ID" value="CAL4042177.1"/>
    <property type="molecule type" value="Genomic_DNA"/>
</dbReference>
<evidence type="ECO:0000256" key="1">
    <source>
        <dbReference type="ARBA" id="ARBA00023143"/>
    </source>
</evidence>
<reference evidence="2" key="1">
    <citation type="submission" date="2024-06" db="EMBL/GenBank/DDBJ databases">
        <authorList>
            <person name="Manzano-Marin A."/>
            <person name="Manzano-Marin A."/>
            <person name="Alejandro Manzano Marin A."/>
        </authorList>
    </citation>
    <scope>NUCLEOTIDE SEQUENCE</scope>
    <source>
        <strain evidence="2">Ancorni-2928</strain>
    </source>
</reference>
<name>A0AAT9IG37_9GAMM</name>
<evidence type="ECO:0000313" key="2">
    <source>
        <dbReference type="EMBL" id="CAL4042177.1"/>
    </source>
</evidence>
<dbReference type="Pfam" id="PF02049">
    <property type="entry name" value="FliE"/>
    <property type="match status" value="1"/>
</dbReference>
<organism evidence="2">
    <name type="scientific">Buchnera aphidicola</name>
    <name type="common">Anoecia corni</name>
    <dbReference type="NCBI Taxonomy" id="2994477"/>
    <lineage>
        <taxon>Bacteria</taxon>
        <taxon>Pseudomonadati</taxon>
        <taxon>Pseudomonadota</taxon>
        <taxon>Gammaproteobacteria</taxon>
        <taxon>Enterobacterales</taxon>
        <taxon>Erwiniaceae</taxon>
        <taxon>Buchnera</taxon>
    </lineage>
</organism>
<dbReference type="GO" id="GO:0005198">
    <property type="term" value="F:structural molecule activity"/>
    <property type="evidence" value="ECO:0007669"/>
    <property type="project" value="InterPro"/>
</dbReference>
<accession>A0AAT9IG37</accession>
<gene>
    <name evidence="2" type="primary">fliE</name>
    <name evidence="2" type="ORF">BUANCORI2928_057</name>
</gene>
<sequence length="103" mass="11915">MDITKIKNINKDNFQNKVKNTNTISKNEVFKNYFKNCTSNVLDACNDKKIDPVANKEHKKNVTKHSFTNELLELEKYSLGLQTLVSIKNKIISAYKEIMGMQM</sequence>
<keyword evidence="2" id="KW-0969">Cilium</keyword>
<keyword evidence="2" id="KW-0966">Cell projection</keyword>
<keyword evidence="1" id="KW-0975">Bacterial flagellum</keyword>